<feature type="region of interest" description="Disordered" evidence="2">
    <location>
        <begin position="139"/>
        <end position="161"/>
    </location>
</feature>
<comment type="caution">
    <text evidence="3">The sequence shown here is derived from an EMBL/GenBank/DDBJ whole genome shotgun (WGS) entry which is preliminary data.</text>
</comment>
<feature type="region of interest" description="Disordered" evidence="2">
    <location>
        <begin position="362"/>
        <end position="400"/>
    </location>
</feature>
<reference evidence="3 4" key="1">
    <citation type="submission" date="2024-02" db="EMBL/GenBank/DDBJ databases">
        <title>De novo assembly and annotation of 12 fungi associated with fruit tree decline syndrome in Ontario, Canada.</title>
        <authorList>
            <person name="Sulman M."/>
            <person name="Ellouze W."/>
            <person name="Ilyukhin E."/>
        </authorList>
    </citation>
    <scope>NUCLEOTIDE SEQUENCE [LARGE SCALE GENOMIC DNA]</scope>
    <source>
        <strain evidence="3 4">M42-189</strain>
    </source>
</reference>
<feature type="coiled-coil region" evidence="1">
    <location>
        <begin position="45"/>
        <end position="72"/>
    </location>
</feature>
<accession>A0ABR3RVU4</accession>
<evidence type="ECO:0000256" key="1">
    <source>
        <dbReference type="SAM" id="Coils"/>
    </source>
</evidence>
<feature type="compositionally biased region" description="Low complexity" evidence="2">
    <location>
        <begin position="139"/>
        <end position="148"/>
    </location>
</feature>
<evidence type="ECO:0000256" key="2">
    <source>
        <dbReference type="SAM" id="MobiDB-lite"/>
    </source>
</evidence>
<evidence type="ECO:0000313" key="3">
    <source>
        <dbReference type="EMBL" id="KAL1608556.1"/>
    </source>
</evidence>
<sequence length="400" mass="43264">METTYPQGGFLDQVDINKALFAAIDKMHSDIIRTSASNQVLYEHVGTLRGQLQTLEQENTQLRAIVEGLRSVKQQRQPPKLSLGISKLDLNDAPTNNLPTPSTGPLSGTGLAFPSRPTNGTGVAFPKSAISSSTASSFGETTSSSFEAPAIVPPTPTTPGSRTVLYKKDKHDLTGKLPPANVKLPLVPLTDVELIVFFYNSTSRPIVSVRLYARGGPNIIAQVINDHRVVNPDGYKRNTCSVHCNKAVKTFIRENGEETKKKISDFFEVAGDVEATDAIRHDESELSNTCDFAVLDLFKDLIKFPSDGQAGIFTDCIRWCQDNQVGAKMSQVHLIGEALMNGTDPLENLDLPAAGTSTIKLTDDSSDLTSLSAEENGPLPSKPVKSTKKPVIKAENTDKD</sequence>
<keyword evidence="1" id="KW-0175">Coiled coil</keyword>
<feature type="compositionally biased region" description="Low complexity" evidence="2">
    <location>
        <begin position="367"/>
        <end position="384"/>
    </location>
</feature>
<protein>
    <submittedName>
        <fullName evidence="3">Uncharacterized protein</fullName>
    </submittedName>
</protein>
<gene>
    <name evidence="3" type="ORF">SLS60_003498</name>
</gene>
<dbReference type="Proteomes" id="UP001521785">
    <property type="component" value="Unassembled WGS sequence"/>
</dbReference>
<proteinExistence type="predicted"/>
<organism evidence="3 4">
    <name type="scientific">Paraconiothyrium brasiliense</name>
    <dbReference type="NCBI Taxonomy" id="300254"/>
    <lineage>
        <taxon>Eukaryota</taxon>
        <taxon>Fungi</taxon>
        <taxon>Dikarya</taxon>
        <taxon>Ascomycota</taxon>
        <taxon>Pezizomycotina</taxon>
        <taxon>Dothideomycetes</taxon>
        <taxon>Pleosporomycetidae</taxon>
        <taxon>Pleosporales</taxon>
        <taxon>Massarineae</taxon>
        <taxon>Didymosphaeriaceae</taxon>
        <taxon>Paraconiothyrium</taxon>
    </lineage>
</organism>
<name>A0ABR3RVU4_9PLEO</name>
<evidence type="ECO:0000313" key="4">
    <source>
        <dbReference type="Proteomes" id="UP001521785"/>
    </source>
</evidence>
<dbReference type="EMBL" id="JAKJXO020000003">
    <property type="protein sequence ID" value="KAL1608556.1"/>
    <property type="molecule type" value="Genomic_DNA"/>
</dbReference>
<keyword evidence="4" id="KW-1185">Reference proteome</keyword>